<organism evidence="2 3">
    <name type="scientific">Prunus dulcis</name>
    <name type="common">Almond</name>
    <name type="synonym">Amygdalus dulcis</name>
    <dbReference type="NCBI Taxonomy" id="3755"/>
    <lineage>
        <taxon>Eukaryota</taxon>
        <taxon>Viridiplantae</taxon>
        <taxon>Streptophyta</taxon>
        <taxon>Embryophyta</taxon>
        <taxon>Tracheophyta</taxon>
        <taxon>Spermatophyta</taxon>
        <taxon>Magnoliopsida</taxon>
        <taxon>eudicotyledons</taxon>
        <taxon>Gunneridae</taxon>
        <taxon>Pentapetalae</taxon>
        <taxon>rosids</taxon>
        <taxon>fabids</taxon>
        <taxon>Rosales</taxon>
        <taxon>Rosaceae</taxon>
        <taxon>Amygdaloideae</taxon>
        <taxon>Amygdaleae</taxon>
        <taxon>Prunus</taxon>
    </lineage>
</organism>
<sequence>MPGSLRKVHSPRRSSPNVNHHTQVKQKFHPSSSDDIRTSSRQAAPAHFENVKQSQRTLPPSLLTARDNMAHSQFGYTKGIYERPFYQAQCQ</sequence>
<dbReference type="AlphaFoldDB" id="A0AAD4WEK7"/>
<keyword evidence="3" id="KW-1185">Reference proteome</keyword>
<evidence type="ECO:0000256" key="1">
    <source>
        <dbReference type="SAM" id="MobiDB-lite"/>
    </source>
</evidence>
<gene>
    <name evidence="2" type="ORF">L3X38_020483</name>
</gene>
<feature type="region of interest" description="Disordered" evidence="1">
    <location>
        <begin position="1"/>
        <end position="58"/>
    </location>
</feature>
<accession>A0AAD4WEK7</accession>
<evidence type="ECO:0000313" key="3">
    <source>
        <dbReference type="Proteomes" id="UP001054821"/>
    </source>
</evidence>
<dbReference type="Proteomes" id="UP001054821">
    <property type="component" value="Chromosome 3"/>
</dbReference>
<reference evidence="2 3" key="1">
    <citation type="journal article" date="2022" name="G3 (Bethesda)">
        <title>Whole-genome sequence and methylome profiling of the almond [Prunus dulcis (Mill.) D.A. Webb] cultivar 'Nonpareil'.</title>
        <authorList>
            <person name="D'Amico-Willman K.M."/>
            <person name="Ouma W.Z."/>
            <person name="Meulia T."/>
            <person name="Sideli G.M."/>
            <person name="Gradziel T.M."/>
            <person name="Fresnedo-Ramirez J."/>
        </authorList>
    </citation>
    <scope>NUCLEOTIDE SEQUENCE [LARGE SCALE GENOMIC DNA]</scope>
    <source>
        <strain evidence="2">Clone GOH B32 T37-40</strain>
    </source>
</reference>
<protein>
    <submittedName>
        <fullName evidence="2">Uncharacterized protein</fullName>
    </submittedName>
</protein>
<name>A0AAD4WEK7_PRUDU</name>
<feature type="compositionally biased region" description="Basic residues" evidence="1">
    <location>
        <begin position="1"/>
        <end position="12"/>
    </location>
</feature>
<proteinExistence type="predicted"/>
<evidence type="ECO:0000313" key="2">
    <source>
        <dbReference type="EMBL" id="KAI5341209.1"/>
    </source>
</evidence>
<dbReference type="EMBL" id="JAJFAZ020000003">
    <property type="protein sequence ID" value="KAI5341209.1"/>
    <property type="molecule type" value="Genomic_DNA"/>
</dbReference>
<comment type="caution">
    <text evidence="2">The sequence shown here is derived from an EMBL/GenBank/DDBJ whole genome shotgun (WGS) entry which is preliminary data.</text>
</comment>